<feature type="transmembrane region" description="Helical" evidence="4">
    <location>
        <begin position="236"/>
        <end position="255"/>
    </location>
</feature>
<dbReference type="EMBL" id="DTKL01000029">
    <property type="protein sequence ID" value="HGY94057.1"/>
    <property type="molecule type" value="Genomic_DNA"/>
</dbReference>
<feature type="transmembrane region" description="Helical" evidence="4">
    <location>
        <begin position="295"/>
        <end position="317"/>
    </location>
</feature>
<keyword evidence="3 4" id="KW-0472">Membrane</keyword>
<feature type="transmembrane region" description="Helical" evidence="4">
    <location>
        <begin position="95"/>
        <end position="115"/>
    </location>
</feature>
<dbReference type="PANTHER" id="PTHR11360:SF308">
    <property type="entry name" value="BLL3089 PROTEIN"/>
    <property type="match status" value="1"/>
</dbReference>
<feature type="transmembrane region" description="Helical" evidence="4">
    <location>
        <begin position="450"/>
        <end position="469"/>
    </location>
</feature>
<accession>A0A7V4XRZ0</accession>
<feature type="transmembrane region" description="Helical" evidence="4">
    <location>
        <begin position="203"/>
        <end position="224"/>
    </location>
</feature>
<protein>
    <submittedName>
        <fullName evidence="6">MFS transporter</fullName>
    </submittedName>
</protein>
<dbReference type="Gene3D" id="1.20.1250.20">
    <property type="entry name" value="MFS general substrate transporter like domains"/>
    <property type="match status" value="2"/>
</dbReference>
<proteinExistence type="predicted"/>
<gene>
    <name evidence="6" type="ORF">ENW50_05155</name>
</gene>
<evidence type="ECO:0000256" key="4">
    <source>
        <dbReference type="SAM" id="Phobius"/>
    </source>
</evidence>
<evidence type="ECO:0000256" key="1">
    <source>
        <dbReference type="ARBA" id="ARBA00022692"/>
    </source>
</evidence>
<evidence type="ECO:0000256" key="3">
    <source>
        <dbReference type="ARBA" id="ARBA00023136"/>
    </source>
</evidence>
<evidence type="ECO:0000313" key="6">
    <source>
        <dbReference type="EMBL" id="HGY94057.1"/>
    </source>
</evidence>
<dbReference type="GO" id="GO:0022857">
    <property type="term" value="F:transmembrane transporter activity"/>
    <property type="evidence" value="ECO:0007669"/>
    <property type="project" value="InterPro"/>
</dbReference>
<feature type="transmembrane region" description="Helical" evidence="4">
    <location>
        <begin position="360"/>
        <end position="379"/>
    </location>
</feature>
<keyword evidence="1 4" id="KW-0812">Transmembrane</keyword>
<sequence length="495" mass="52595">MSSCTFPIASTAALPPRGAGLPLNQGFFVESLYSFDMTVTELKKQSSVPGALQRSGIYYGWIAMAAGTVGVVMSVPGQTMGVSVYTDHLLQGLSISRIQLSIAYMLGTLASALLLPMVGRLLDHLGARLLGVVASIGLALSLVFLAGSPSLLSRITAQTRWDPEWVGLALAFVGFLGIRHFGQGQLTMTSRTMIGRWFERRRGFVFGLSGLFVAFGFGIAPLVLNHLIDRFHWRTSLLIIAGALVLMAGFVWLTFRNSPEECGLEIDGGLAKKLELSPVLEIPSLTAPQAARTSAFWIFNFGLLGQALISTAITFHMGRLAQLNGMSTAKAFSVFLPVAALSTTCDLLGGLLSDRIPLKYLLATMQLGMCLGLLGMQAYGTTSGFALTAVGLGVSNGLYSLLSGAAWPRLFGRRHLGAIAGLSMGWIVAGSAVGPFLFSLGLAAKGNFHAVLYLSLLLPAIIFFASFFANAPLRVAIRADNSNTPQITLASRSHV</sequence>
<feature type="transmembrane region" description="Helical" evidence="4">
    <location>
        <begin position="127"/>
        <end position="145"/>
    </location>
</feature>
<evidence type="ECO:0000259" key="5">
    <source>
        <dbReference type="PROSITE" id="PS50850"/>
    </source>
</evidence>
<keyword evidence="2 4" id="KW-1133">Transmembrane helix</keyword>
<feature type="transmembrane region" description="Helical" evidence="4">
    <location>
        <begin position="165"/>
        <end position="182"/>
    </location>
</feature>
<feature type="transmembrane region" description="Helical" evidence="4">
    <location>
        <begin position="385"/>
        <end position="407"/>
    </location>
</feature>
<organism evidence="6">
    <name type="scientific">Acidobacterium capsulatum</name>
    <dbReference type="NCBI Taxonomy" id="33075"/>
    <lineage>
        <taxon>Bacteria</taxon>
        <taxon>Pseudomonadati</taxon>
        <taxon>Acidobacteriota</taxon>
        <taxon>Terriglobia</taxon>
        <taxon>Terriglobales</taxon>
        <taxon>Acidobacteriaceae</taxon>
        <taxon>Acidobacterium</taxon>
    </lineage>
</organism>
<name>A0A7V4XRZ0_9BACT</name>
<reference evidence="6" key="1">
    <citation type="journal article" date="2020" name="mSystems">
        <title>Genome- and Community-Level Interaction Insights into Carbon Utilization and Element Cycling Functions of Hydrothermarchaeota in Hydrothermal Sediment.</title>
        <authorList>
            <person name="Zhou Z."/>
            <person name="Liu Y."/>
            <person name="Xu W."/>
            <person name="Pan J."/>
            <person name="Luo Z.H."/>
            <person name="Li M."/>
        </authorList>
    </citation>
    <scope>NUCLEOTIDE SEQUENCE [LARGE SCALE GENOMIC DNA]</scope>
    <source>
        <strain evidence="6">SpSt-855</strain>
    </source>
</reference>
<dbReference type="InterPro" id="IPR011701">
    <property type="entry name" value="MFS"/>
</dbReference>
<feature type="transmembrane region" description="Helical" evidence="4">
    <location>
        <begin position="419"/>
        <end position="444"/>
    </location>
</feature>
<dbReference type="Pfam" id="PF07690">
    <property type="entry name" value="MFS_1"/>
    <property type="match status" value="1"/>
</dbReference>
<evidence type="ECO:0000256" key="2">
    <source>
        <dbReference type="ARBA" id="ARBA00022989"/>
    </source>
</evidence>
<dbReference type="PANTHER" id="PTHR11360">
    <property type="entry name" value="MONOCARBOXYLATE TRANSPORTER"/>
    <property type="match status" value="1"/>
</dbReference>
<dbReference type="InterPro" id="IPR020846">
    <property type="entry name" value="MFS_dom"/>
</dbReference>
<dbReference type="AlphaFoldDB" id="A0A7V4XRZ0"/>
<feature type="domain" description="Major facilitator superfamily (MFS) profile" evidence="5">
    <location>
        <begin position="62"/>
        <end position="474"/>
    </location>
</feature>
<feature type="transmembrane region" description="Helical" evidence="4">
    <location>
        <begin position="329"/>
        <end position="348"/>
    </location>
</feature>
<dbReference type="InterPro" id="IPR050327">
    <property type="entry name" value="Proton-linked_MCT"/>
</dbReference>
<feature type="transmembrane region" description="Helical" evidence="4">
    <location>
        <begin position="56"/>
        <end position="75"/>
    </location>
</feature>
<dbReference type="PROSITE" id="PS50850">
    <property type="entry name" value="MFS"/>
    <property type="match status" value="1"/>
</dbReference>
<dbReference type="InterPro" id="IPR036259">
    <property type="entry name" value="MFS_trans_sf"/>
</dbReference>
<comment type="caution">
    <text evidence="6">The sequence shown here is derived from an EMBL/GenBank/DDBJ whole genome shotgun (WGS) entry which is preliminary data.</text>
</comment>
<dbReference type="SUPFAM" id="SSF103473">
    <property type="entry name" value="MFS general substrate transporter"/>
    <property type="match status" value="1"/>
</dbReference>